<proteinExistence type="predicted"/>
<evidence type="ECO:0000256" key="1">
    <source>
        <dbReference type="SAM" id="Coils"/>
    </source>
</evidence>
<name>A0A267HTY6_9ENTE</name>
<sequence length="111" mass="12867">MKKRFTGDYALYLRFLVRGGGPRSFAEAMAYHHVKGKFQHLTISKEDLAAMKVQMEEEKKESEENLRKLIRSLSQGRVIKGNFPAPTTKQEKLHHEKPIPDNVVAFRKRKS</sequence>
<dbReference type="Proteomes" id="UP000216797">
    <property type="component" value="Unassembled WGS sequence"/>
</dbReference>
<accession>A0A267HTY6</accession>
<feature type="coiled-coil region" evidence="1">
    <location>
        <begin position="41"/>
        <end position="72"/>
    </location>
</feature>
<keyword evidence="3" id="KW-1185">Reference proteome</keyword>
<evidence type="ECO:0000313" key="2">
    <source>
        <dbReference type="EMBL" id="PAB01831.1"/>
    </source>
</evidence>
<gene>
    <name evidence="2" type="ORF">AKL21_02555</name>
</gene>
<comment type="caution">
    <text evidence="2">The sequence shown here is derived from an EMBL/GenBank/DDBJ whole genome shotgun (WGS) entry which is preliminary data.</text>
</comment>
<organism evidence="2 3">
    <name type="scientific">Enterococcus canintestini</name>
    <dbReference type="NCBI Taxonomy" id="317010"/>
    <lineage>
        <taxon>Bacteria</taxon>
        <taxon>Bacillati</taxon>
        <taxon>Bacillota</taxon>
        <taxon>Bacilli</taxon>
        <taxon>Lactobacillales</taxon>
        <taxon>Enterococcaceae</taxon>
        <taxon>Enterococcus</taxon>
    </lineage>
</organism>
<keyword evidence="1" id="KW-0175">Coiled coil</keyword>
<dbReference type="EMBL" id="LHUG01000002">
    <property type="protein sequence ID" value="PAB01831.1"/>
    <property type="molecule type" value="Genomic_DNA"/>
</dbReference>
<dbReference type="RefSeq" id="WP_095005946.1">
    <property type="nucleotide sequence ID" value="NZ_LHUG01000002.1"/>
</dbReference>
<dbReference type="AlphaFoldDB" id="A0A267HTY6"/>
<protein>
    <submittedName>
        <fullName evidence="2">Uncharacterized protein</fullName>
    </submittedName>
</protein>
<reference evidence="2 3" key="1">
    <citation type="submission" date="2015-08" db="EMBL/GenBank/DDBJ databases">
        <title>Enterococcus genome sequence.</title>
        <authorList>
            <person name="Acedo J.Z."/>
            <person name="Vederas J.C."/>
        </authorList>
    </citation>
    <scope>NUCLEOTIDE SEQUENCE [LARGE SCALE GENOMIC DNA]</scope>
    <source>
        <strain evidence="2 3">49</strain>
    </source>
</reference>
<evidence type="ECO:0000313" key="3">
    <source>
        <dbReference type="Proteomes" id="UP000216797"/>
    </source>
</evidence>